<protein>
    <recommendedName>
        <fullName evidence="5">PsiF repeat-containing protein</fullName>
    </recommendedName>
</protein>
<dbReference type="AlphaFoldDB" id="A0A1H3WX75"/>
<dbReference type="STRING" id="592050.SAMN05421875_103111"/>
<proteinExistence type="predicted"/>
<dbReference type="Proteomes" id="UP000199002">
    <property type="component" value="Unassembled WGS sequence"/>
</dbReference>
<keyword evidence="2" id="KW-0732">Signal</keyword>
<organism evidence="3 4">
    <name type="scientific">Acidovorax soli</name>
    <dbReference type="NCBI Taxonomy" id="592050"/>
    <lineage>
        <taxon>Bacteria</taxon>
        <taxon>Pseudomonadati</taxon>
        <taxon>Pseudomonadota</taxon>
        <taxon>Betaproteobacteria</taxon>
        <taxon>Burkholderiales</taxon>
        <taxon>Comamonadaceae</taxon>
        <taxon>Acidovorax</taxon>
    </lineage>
</organism>
<evidence type="ECO:0000313" key="4">
    <source>
        <dbReference type="Proteomes" id="UP000199002"/>
    </source>
</evidence>
<evidence type="ECO:0008006" key="5">
    <source>
        <dbReference type="Google" id="ProtNLM"/>
    </source>
</evidence>
<feature type="compositionally biased region" description="Basic and acidic residues" evidence="1">
    <location>
        <begin position="64"/>
        <end position="78"/>
    </location>
</feature>
<accession>A0A1H3WX75</accession>
<evidence type="ECO:0000256" key="1">
    <source>
        <dbReference type="SAM" id="MobiDB-lite"/>
    </source>
</evidence>
<dbReference type="RefSeq" id="WP_092697103.1">
    <property type="nucleotide sequence ID" value="NZ_CAXIQL010000082.1"/>
</dbReference>
<keyword evidence="4" id="KW-1185">Reference proteome</keyword>
<name>A0A1H3WX75_9BURK</name>
<feature type="compositionally biased region" description="Polar residues" evidence="1">
    <location>
        <begin position="38"/>
        <end position="47"/>
    </location>
</feature>
<feature type="signal peptide" evidence="2">
    <location>
        <begin position="1"/>
        <end position="36"/>
    </location>
</feature>
<feature type="chain" id="PRO_5011748135" description="PsiF repeat-containing protein" evidence="2">
    <location>
        <begin position="37"/>
        <end position="96"/>
    </location>
</feature>
<evidence type="ECO:0000256" key="2">
    <source>
        <dbReference type="SAM" id="SignalP"/>
    </source>
</evidence>
<sequence length="96" mass="10362">MSLNHCNKVPPSPWESALLCACLALGLMATSLGAQAASKKNATDTVASESVKKKGSVKVKHQRSPSEESTAERDRRLYRECQGRPNAGACLGYTRR</sequence>
<feature type="region of interest" description="Disordered" evidence="1">
    <location>
        <begin position="37"/>
        <end position="78"/>
    </location>
</feature>
<dbReference type="EMBL" id="FNQJ01000003">
    <property type="protein sequence ID" value="SDZ91777.1"/>
    <property type="molecule type" value="Genomic_DNA"/>
</dbReference>
<reference evidence="4" key="1">
    <citation type="submission" date="2016-10" db="EMBL/GenBank/DDBJ databases">
        <authorList>
            <person name="Varghese N."/>
            <person name="Submissions S."/>
        </authorList>
    </citation>
    <scope>NUCLEOTIDE SEQUENCE [LARGE SCALE GENOMIC DNA]</scope>
    <source>
        <strain evidence="4">DSM 25157</strain>
    </source>
</reference>
<evidence type="ECO:0000313" key="3">
    <source>
        <dbReference type="EMBL" id="SDZ91777.1"/>
    </source>
</evidence>
<feature type="compositionally biased region" description="Basic residues" evidence="1">
    <location>
        <begin position="53"/>
        <end position="63"/>
    </location>
</feature>
<gene>
    <name evidence="3" type="ORF">SAMN05421875_103111</name>
</gene>
<dbReference type="GeneID" id="34233724"/>